<feature type="region of interest" description="Disordered" evidence="1">
    <location>
        <begin position="174"/>
        <end position="193"/>
    </location>
</feature>
<evidence type="ECO:0000313" key="2">
    <source>
        <dbReference type="EMBL" id="OLQ13348.1"/>
    </source>
</evidence>
<organism evidence="2 3">
    <name type="scientific">Symbiodinium microadriaticum</name>
    <name type="common">Dinoflagellate</name>
    <name type="synonym">Zooxanthella microadriatica</name>
    <dbReference type="NCBI Taxonomy" id="2951"/>
    <lineage>
        <taxon>Eukaryota</taxon>
        <taxon>Sar</taxon>
        <taxon>Alveolata</taxon>
        <taxon>Dinophyceae</taxon>
        <taxon>Suessiales</taxon>
        <taxon>Symbiodiniaceae</taxon>
        <taxon>Symbiodinium</taxon>
    </lineage>
</organism>
<gene>
    <name evidence="2" type="ORF">AK812_SmicGene2593</name>
</gene>
<comment type="caution">
    <text evidence="2">The sequence shown here is derived from an EMBL/GenBank/DDBJ whole genome shotgun (WGS) entry which is preliminary data.</text>
</comment>
<sequence length="1289" mass="143751">MLLCFLDMGVRYGHTAVVSQMGEMWTFGGWGIGFHKHYDHVFKIIIVDDIDHISDKYCNDDFVVVYFVVRILHHYDLFHIVLVDNDHHLNLLNIFVVDDIVHISDKYHHPDRFVDTLLNNIIFIFVYLRHIQHVDNHVIDINIGDNNLYIHFIVLFVIFKHDLEFVGTCHGNDNEDREQDIDHDDNGDDGKHPRDTLHDIVDDVFADHDQLGNTADSELMREIVSLIGQLTQDGGETFSATLPANSSNSSFLPLIVENSPAAAVLPQELVEEVKLRYCRGWGPEAAVPAVDISIVDVESLGVREVQGARTFFVRIAETPPDPEWICAYLDGDSWSTEGVRLATASELEAALGGSADTSGVWCATVHLSIFGAFVDILLDCTNANMLTPEGLREIIDRQGWPSGKQDSFSKRRQNLDAPRLCSCRSGKKVSKVAAGLREFVIYRNTLWEDPKLWELWYIPYYGYPEVQKHFVMISDGLPAEPGKSGWIQGSLAMQASPKLKELAIKLEEGSLAFVALFFSVDGSAVGARSPEECPIEQGSFLWYTFVALFSVLLNCVPRSYLLVVTAFLANLSEVDEAKWMFSFAVVVVRKLVVVPVLATLLSSVGTELSICALSGEALSPPKKFGLDLQLATDGKEAGSSTAEESEGAASEVWHQKVRDLAGNKPGWCFQAILKGGGCAAPGANKREVEISAHKTVEEAKKVAQKANEEMNKFDDMMAYLKKTLRAQGRVVWCLAELLEAYEVHLPQAVKIHSAASRDVCLERLAKLDVRDAEASFPADKELVLSKIDDMAPGVQLGVLNDCAYIEGVPGIKKFVPATGIRCIRVHSFLSLASLFEAMWRMSMLAAQRLELILNRISIDMTFNKRQRRSTPSLLREAERASVKGLQGVVCAVVSEIRNASLFLEVARRSRDRSYHPSLAGSGSHAIQNAWTHVLRGYEKDEALDVIIPDYAVTCVDVQSNRHQAFVMNAHVQRWKRPPAILFIETYTANVMASMEQVQWDKLDACTYSGGFEEFDPFYPVLRSLRIPMLSYPDIACALPHLGHPSNSVNSIPYLFTYKGAASHHYGCGVHFIQAQMIYMNLLQILRQACIDGYRYTLEAARANEVELKTQLSDQSFSAEDRCKMSLINYLSHLSEMSFPGIVANTSKWRFGADRPGKFGWIANWVPEANQMEVPDLPNRGQVPRQKVHYSQYDGLGPKEIVFVVKLNKGLIILEFLSTYQNIGSVWCQVEEMSGKVIAEPVRIDGLWSTKASLANSAILNASTSRARDAAVRCTCEEASKFKFLSVSSC</sequence>
<dbReference type="EMBL" id="LSRX01000029">
    <property type="protein sequence ID" value="OLQ13348.1"/>
    <property type="molecule type" value="Genomic_DNA"/>
</dbReference>
<evidence type="ECO:0000256" key="1">
    <source>
        <dbReference type="SAM" id="MobiDB-lite"/>
    </source>
</evidence>
<feature type="compositionally biased region" description="Acidic residues" evidence="1">
    <location>
        <begin position="175"/>
        <end position="187"/>
    </location>
</feature>
<dbReference type="OrthoDB" id="413223at2759"/>
<evidence type="ECO:0000313" key="3">
    <source>
        <dbReference type="Proteomes" id="UP000186817"/>
    </source>
</evidence>
<name>A0A1Q9F0X1_SYMMI</name>
<proteinExistence type="predicted"/>
<keyword evidence="3" id="KW-1185">Reference proteome</keyword>
<reference evidence="2 3" key="1">
    <citation type="submission" date="2016-02" db="EMBL/GenBank/DDBJ databases">
        <title>Genome analysis of coral dinoflagellate symbionts highlights evolutionary adaptations to a symbiotic lifestyle.</title>
        <authorList>
            <person name="Aranda M."/>
            <person name="Li Y."/>
            <person name="Liew Y.J."/>
            <person name="Baumgarten S."/>
            <person name="Simakov O."/>
            <person name="Wilson M."/>
            <person name="Piel J."/>
            <person name="Ashoor H."/>
            <person name="Bougouffa S."/>
            <person name="Bajic V.B."/>
            <person name="Ryu T."/>
            <person name="Ravasi T."/>
            <person name="Bayer T."/>
            <person name="Micklem G."/>
            <person name="Kim H."/>
            <person name="Bhak J."/>
            <person name="Lajeunesse T.C."/>
            <person name="Voolstra C.R."/>
        </authorList>
    </citation>
    <scope>NUCLEOTIDE SEQUENCE [LARGE SCALE GENOMIC DNA]</scope>
    <source>
        <strain evidence="2 3">CCMP2467</strain>
    </source>
</reference>
<protein>
    <submittedName>
        <fullName evidence="2">Uncharacterized protein</fullName>
    </submittedName>
</protein>
<accession>A0A1Q9F0X1</accession>
<dbReference type="Proteomes" id="UP000186817">
    <property type="component" value="Unassembled WGS sequence"/>
</dbReference>